<feature type="compositionally biased region" description="Low complexity" evidence="1">
    <location>
        <begin position="460"/>
        <end position="469"/>
    </location>
</feature>
<feature type="compositionally biased region" description="Gly residues" evidence="1">
    <location>
        <begin position="435"/>
        <end position="454"/>
    </location>
</feature>
<evidence type="ECO:0000256" key="1">
    <source>
        <dbReference type="SAM" id="MobiDB-lite"/>
    </source>
</evidence>
<name>A0A449GFK7_NOCFR</name>
<feature type="compositionally biased region" description="Polar residues" evidence="1">
    <location>
        <begin position="410"/>
        <end position="425"/>
    </location>
</feature>
<sequence length="570" mass="55347">MKPLDVTDTGVIGAAQPTAAPEPGLDHAVVGANQAAAPVASAPVASAPANAEIPTDQAVIDVPLPQLPADLPPIEPPEFVLARKISDDTPATGTVPAGLPGLGGGQPSDPQDILGGLGTEAAGILDGANVALGQAAQQAQESVQHALGQAGAAAQSAAAAATQAAQAAATQLPTLPSLPADPVGALMQGLQVPALPGVDVLFKPILDLLSSFGTGVLGALDPTAILSQSSQIIETAMQVAKGSMATVEQVWEGQAARQAQVAGQEASAQGQETSQRGFDISELTQRAAAVVQQGNAQLLGIASSFATQATALAPVILTPPGQATLIASATEHLGSALTVVNATRGDLAGKTAELNGVVAQLLGQSGLPAPQEVAQAAVQNIGEPLLSQAQDAATQAASASPTAGTPGSSLTPTQPSALNTQSASTPSSGLLGALGRPGGSGGSGGSGGGGGRSGSPGITGLPSTQSPGSGSPGAGIPGVRPVTATPTGFPTGAGTSTTPAGTGSSFMGSPAAAGAGRQGEDDEHSRTVQPYQSLTGNDDLTGPLGESTPEVIGATHTDELLGTDYEQDQF</sequence>
<feature type="compositionally biased region" description="Polar residues" evidence="1">
    <location>
        <begin position="527"/>
        <end position="538"/>
    </location>
</feature>
<feature type="region of interest" description="Disordered" evidence="1">
    <location>
        <begin position="389"/>
        <end position="570"/>
    </location>
</feature>
<organism evidence="2">
    <name type="scientific">Nocardia farcinica</name>
    <dbReference type="NCBI Taxonomy" id="37329"/>
    <lineage>
        <taxon>Bacteria</taxon>
        <taxon>Bacillati</taxon>
        <taxon>Actinomycetota</taxon>
        <taxon>Actinomycetes</taxon>
        <taxon>Mycobacteriales</taxon>
        <taxon>Nocardiaceae</taxon>
        <taxon>Nocardia</taxon>
    </lineage>
</organism>
<feature type="compositionally biased region" description="Low complexity" evidence="1">
    <location>
        <begin position="483"/>
        <end position="506"/>
    </location>
</feature>
<feature type="compositionally biased region" description="Low complexity" evidence="1">
    <location>
        <begin position="389"/>
        <end position="409"/>
    </location>
</feature>
<dbReference type="EMBL" id="CAACYE010000005">
    <property type="protein sequence ID" value="VFA84622.1"/>
    <property type="molecule type" value="Genomic_DNA"/>
</dbReference>
<accession>A0A449GFK7</accession>
<protein>
    <submittedName>
        <fullName evidence="2">Uncharacterized protein</fullName>
    </submittedName>
</protein>
<evidence type="ECO:0000313" key="2">
    <source>
        <dbReference type="EMBL" id="VFA84622.1"/>
    </source>
</evidence>
<gene>
    <name evidence="2" type="ORF">NCTC1935_02451</name>
</gene>
<dbReference type="AlphaFoldDB" id="A0A449GFK7"/>
<proteinExistence type="predicted"/>
<dbReference type="RefSeq" id="WP_137353186.1">
    <property type="nucleotide sequence ID" value="NZ_CAACYE020000001.1"/>
</dbReference>
<reference evidence="2" key="1">
    <citation type="submission" date="2019-02" db="EMBL/GenBank/DDBJ databases">
        <authorList>
            <consortium name="Pathogen Informatics"/>
        </authorList>
    </citation>
    <scope>NUCLEOTIDE SEQUENCE</scope>
    <source>
        <strain evidence="2">3012STDY6733949</strain>
    </source>
</reference>
<feature type="region of interest" description="Disordered" evidence="1">
    <location>
        <begin position="1"/>
        <end position="25"/>
    </location>
</feature>